<name>A0ACC1BA12_9ROSI</name>
<dbReference type="EMBL" id="CM047902">
    <property type="protein sequence ID" value="KAJ0095702.1"/>
    <property type="molecule type" value="Genomic_DNA"/>
</dbReference>
<sequence>MLNNTNISWPIYESECNPSSKLLFSPIFDAKVSGEWSFACGFRSFSYPDCNTGPTYLFGIFAMDEKRGVKLVWSSNRNKPVRNNTDLLLTRDGDLMLQEFDGTLVWSTNTKGKSVAGLKLTESGNLVLFDTNNSIVWQSFDHPTDTLLLGQKLYSNSDQLTASTSPNNYSEGGLYSLSLTNKGLSAFMESDPSLVYNTEIRGEGNRSEPHYAILLNGSFAVFTKDSHLRQWDSNFSLPNATPLQHVSLDYDGHLRAYDMVDYEWQSVTDIFNMDSCDYPLVCGRYGICSKSSKDFDCWEYGICSKWGEDHTALCSCPQPDDTKLSYFRPTDDRHPNLGCSEVNSLSCSKFKYQQMVELKNVSHLKGPVHTKNTDVKSCKLDCLKNCSCKAAMLDSSRNCYLESQIFSLKNVDPDTEVDPIRFFLKVQDDSSVIKGKKGQRITILGWSLGVFSGLLLIIGIIYIAFSAKKKEGDDLEEEYLEEVPGMPKRYSYGDLITTTDNFSKKLGQGGFGSVFEGTLNDGTMVAVKCLEGLGQIKESFLSEVKTIANVIPGSKNGAIDVATPLLPSTLSGPR</sequence>
<reference evidence="2" key="1">
    <citation type="journal article" date="2023" name="G3 (Bethesda)">
        <title>Genome assembly and association tests identify interacting loci associated with vigor, precocity, and sex in interspecific pistachio rootstocks.</title>
        <authorList>
            <person name="Palmer W."/>
            <person name="Jacygrad E."/>
            <person name="Sagayaradj S."/>
            <person name="Cavanaugh K."/>
            <person name="Han R."/>
            <person name="Bertier L."/>
            <person name="Beede B."/>
            <person name="Kafkas S."/>
            <person name="Golino D."/>
            <person name="Preece J."/>
            <person name="Michelmore R."/>
        </authorList>
    </citation>
    <scope>NUCLEOTIDE SEQUENCE [LARGE SCALE GENOMIC DNA]</scope>
</reference>
<proteinExistence type="predicted"/>
<comment type="caution">
    <text evidence="1">The sequence shown here is derived from an EMBL/GenBank/DDBJ whole genome shotgun (WGS) entry which is preliminary data.</text>
</comment>
<organism evidence="1 2">
    <name type="scientific">Pistacia atlantica</name>
    <dbReference type="NCBI Taxonomy" id="434234"/>
    <lineage>
        <taxon>Eukaryota</taxon>
        <taxon>Viridiplantae</taxon>
        <taxon>Streptophyta</taxon>
        <taxon>Embryophyta</taxon>
        <taxon>Tracheophyta</taxon>
        <taxon>Spermatophyta</taxon>
        <taxon>Magnoliopsida</taxon>
        <taxon>eudicotyledons</taxon>
        <taxon>Gunneridae</taxon>
        <taxon>Pentapetalae</taxon>
        <taxon>rosids</taxon>
        <taxon>malvids</taxon>
        <taxon>Sapindales</taxon>
        <taxon>Anacardiaceae</taxon>
        <taxon>Pistacia</taxon>
    </lineage>
</organism>
<evidence type="ECO:0000313" key="2">
    <source>
        <dbReference type="Proteomes" id="UP001164250"/>
    </source>
</evidence>
<gene>
    <name evidence="1" type="ORF">Patl1_16333</name>
</gene>
<accession>A0ACC1BA12</accession>
<keyword evidence="2" id="KW-1185">Reference proteome</keyword>
<evidence type="ECO:0000313" key="1">
    <source>
        <dbReference type="EMBL" id="KAJ0095702.1"/>
    </source>
</evidence>
<dbReference type="Proteomes" id="UP001164250">
    <property type="component" value="Chromosome 6"/>
</dbReference>
<protein>
    <submittedName>
        <fullName evidence="1">Uncharacterized protein</fullName>
    </submittedName>
</protein>